<name>A0A1G8GB30_9VIBR</name>
<gene>
    <name evidence="1" type="ORF">SAMN04488136_13577</name>
</gene>
<accession>A0A1G8GB30</accession>
<organism evidence="1 2">
    <name type="scientific">Vibrio xiamenensis</name>
    <dbReference type="NCBI Taxonomy" id="861298"/>
    <lineage>
        <taxon>Bacteria</taxon>
        <taxon>Pseudomonadati</taxon>
        <taxon>Pseudomonadota</taxon>
        <taxon>Gammaproteobacteria</taxon>
        <taxon>Vibrionales</taxon>
        <taxon>Vibrionaceae</taxon>
        <taxon>Vibrio</taxon>
    </lineage>
</organism>
<protein>
    <recommendedName>
        <fullName evidence="3">Nitrate reductase</fullName>
    </recommendedName>
</protein>
<dbReference type="PANTHER" id="PTHR39166:SF1">
    <property type="entry name" value="BLL1166 PROTEIN"/>
    <property type="match status" value="1"/>
</dbReference>
<dbReference type="EMBL" id="FNDD01000035">
    <property type="protein sequence ID" value="SDH91510.1"/>
    <property type="molecule type" value="Genomic_DNA"/>
</dbReference>
<dbReference type="InterPro" id="IPR009267">
    <property type="entry name" value="NTP_transf_6"/>
</dbReference>
<sequence>MSADLHNRHFDELCEFLANDANRLKALDCVAKLLLPHCYVAAGFVRNMVWDHLHHHRVATELNDVDVIYFDSAERDVNAYLHYETQLRTQMPQINWQVRNQAVMHKRNGDPAYQNLIDAMSYWPEKETAVAVRLVQGQLEAVSAFGFESLFRLEVTPNPKRDKAIFAERLHSKGWLTRWPQLTVME</sequence>
<proteinExistence type="predicted"/>
<dbReference type="Pfam" id="PF06042">
    <property type="entry name" value="NTP_transf_6"/>
    <property type="match status" value="1"/>
</dbReference>
<reference evidence="1 2" key="1">
    <citation type="submission" date="2016-10" db="EMBL/GenBank/DDBJ databases">
        <authorList>
            <person name="de Groot N.N."/>
        </authorList>
    </citation>
    <scope>NUCLEOTIDE SEQUENCE [LARGE SCALE GENOMIC DNA]</scope>
    <source>
        <strain evidence="1 2">CGMCC 1.10228</strain>
    </source>
</reference>
<dbReference type="Proteomes" id="UP000198854">
    <property type="component" value="Unassembled WGS sequence"/>
</dbReference>
<evidence type="ECO:0000313" key="2">
    <source>
        <dbReference type="Proteomes" id="UP000198854"/>
    </source>
</evidence>
<dbReference type="RefSeq" id="WP_176765665.1">
    <property type="nucleotide sequence ID" value="NZ_FNDD01000035.1"/>
</dbReference>
<dbReference type="PANTHER" id="PTHR39166">
    <property type="entry name" value="BLL1166 PROTEIN"/>
    <property type="match status" value="1"/>
</dbReference>
<keyword evidence="2" id="KW-1185">Reference proteome</keyword>
<dbReference type="STRING" id="861298.SAMN04488136_13577"/>
<dbReference type="AlphaFoldDB" id="A0A1G8GB30"/>
<evidence type="ECO:0008006" key="3">
    <source>
        <dbReference type="Google" id="ProtNLM"/>
    </source>
</evidence>
<evidence type="ECO:0000313" key="1">
    <source>
        <dbReference type="EMBL" id="SDH91510.1"/>
    </source>
</evidence>